<feature type="transmembrane region" description="Helical" evidence="1">
    <location>
        <begin position="367"/>
        <end position="385"/>
    </location>
</feature>
<evidence type="ECO:0008006" key="4">
    <source>
        <dbReference type="Google" id="ProtNLM"/>
    </source>
</evidence>
<evidence type="ECO:0000256" key="1">
    <source>
        <dbReference type="SAM" id="Phobius"/>
    </source>
</evidence>
<accession>A0ABV1GBH3</accession>
<feature type="transmembrane region" description="Helical" evidence="1">
    <location>
        <begin position="157"/>
        <end position="173"/>
    </location>
</feature>
<feature type="transmembrane region" description="Helical" evidence="1">
    <location>
        <begin position="179"/>
        <end position="195"/>
    </location>
</feature>
<name>A0ABV1GBH3_9FIRM</name>
<dbReference type="Proteomes" id="UP001477672">
    <property type="component" value="Unassembled WGS sequence"/>
</dbReference>
<feature type="transmembrane region" description="Helical" evidence="1">
    <location>
        <begin position="426"/>
        <end position="443"/>
    </location>
</feature>
<feature type="transmembrane region" description="Helical" evidence="1">
    <location>
        <begin position="289"/>
        <end position="308"/>
    </location>
</feature>
<feature type="transmembrane region" description="Helical" evidence="1">
    <location>
        <begin position="202"/>
        <end position="220"/>
    </location>
</feature>
<comment type="caution">
    <text evidence="2">The sequence shown here is derived from an EMBL/GenBank/DDBJ whole genome shotgun (WGS) entry which is preliminary data.</text>
</comment>
<evidence type="ECO:0000313" key="3">
    <source>
        <dbReference type="Proteomes" id="UP001477672"/>
    </source>
</evidence>
<gene>
    <name evidence="2" type="ORF">WMO24_01875</name>
</gene>
<feature type="transmembrane region" description="Helical" evidence="1">
    <location>
        <begin position="12"/>
        <end position="30"/>
    </location>
</feature>
<organism evidence="2 3">
    <name type="scientific">Ruthenibacterium intestinale</name>
    <dbReference type="NCBI Taxonomy" id="3133163"/>
    <lineage>
        <taxon>Bacteria</taxon>
        <taxon>Bacillati</taxon>
        <taxon>Bacillota</taxon>
        <taxon>Clostridia</taxon>
        <taxon>Eubacteriales</taxon>
        <taxon>Oscillospiraceae</taxon>
        <taxon>Ruthenibacterium</taxon>
    </lineage>
</organism>
<dbReference type="EMBL" id="JBBMFA010000041">
    <property type="protein sequence ID" value="MEQ2519191.1"/>
    <property type="molecule type" value="Genomic_DNA"/>
</dbReference>
<protein>
    <recommendedName>
        <fullName evidence="4">Glycosyltransferase RgtA/B/C/D-like domain-containing protein</fullName>
    </recommendedName>
</protein>
<feature type="transmembrane region" description="Helical" evidence="1">
    <location>
        <begin position="124"/>
        <end position="145"/>
    </location>
</feature>
<feature type="transmembrane region" description="Helical" evidence="1">
    <location>
        <begin position="397"/>
        <end position="414"/>
    </location>
</feature>
<sequence>MKQRSLWRDARLPYLVLLAVMLALHAQWTLGTGDDPMYATMLEKYSLWDFSLWHYSTWSARTLVEAVLCIVESWPTWIWRLADPVLITLDAWLAARLLNAHRSARVGWMAAGLLLCYDWAQLSSAGWVCTTLVFVWPLTAALAAAQPLAHALRGESIPWWSAAGSLLLMLYAANMEQVMVAVGVCLAGLLVWQAAARRRPHWLVWAQLAVVAANGVYALTCPGTAARAAGEATSWFIDFGMRGFFQNAELGISNALSGVIYAREMTFFLMCAALCCGIWARYRCWAARLMGLFPVAAVLVLGVLGQPLTQLFPKLSFFKNGLTVKGTVTVVTAWEWKRYLPFLFLCAVFAVCIVNLYLALGHSARAWAAGTALCGGFASRAMLGFSPTVWQSGDRTAFFFLMACLFVTLCVWQSLEDTKRRFQRPLAVLVVLCAAGTTLSLIGA</sequence>
<dbReference type="RefSeq" id="WP_349214498.1">
    <property type="nucleotide sequence ID" value="NZ_JBBMFA010000041.1"/>
</dbReference>
<proteinExistence type="predicted"/>
<keyword evidence="1" id="KW-1133">Transmembrane helix</keyword>
<evidence type="ECO:0000313" key="2">
    <source>
        <dbReference type="EMBL" id="MEQ2519191.1"/>
    </source>
</evidence>
<feature type="transmembrane region" description="Helical" evidence="1">
    <location>
        <begin position="339"/>
        <end position="360"/>
    </location>
</feature>
<reference evidence="2 3" key="1">
    <citation type="submission" date="2024-03" db="EMBL/GenBank/DDBJ databases">
        <title>Human intestinal bacterial collection.</title>
        <authorList>
            <person name="Pauvert C."/>
            <person name="Hitch T.C.A."/>
            <person name="Clavel T."/>
        </authorList>
    </citation>
    <scope>NUCLEOTIDE SEQUENCE [LARGE SCALE GENOMIC DNA]</scope>
    <source>
        <strain evidence="2 3">CLA-JM-H11</strain>
    </source>
</reference>
<feature type="transmembrane region" description="Helical" evidence="1">
    <location>
        <begin position="265"/>
        <end position="282"/>
    </location>
</feature>
<keyword evidence="1" id="KW-0472">Membrane</keyword>
<keyword evidence="3" id="KW-1185">Reference proteome</keyword>
<keyword evidence="1" id="KW-0812">Transmembrane</keyword>